<dbReference type="GO" id="GO:0005634">
    <property type="term" value="C:nucleus"/>
    <property type="evidence" value="ECO:0007669"/>
    <property type="project" value="TreeGrafter"/>
</dbReference>
<protein>
    <recommendedName>
        <fullName evidence="3">C2H2-type domain-containing protein</fullName>
    </recommendedName>
</protein>
<feature type="region of interest" description="Disordered" evidence="2">
    <location>
        <begin position="1787"/>
        <end position="1828"/>
    </location>
</feature>
<reference evidence="4 5" key="1">
    <citation type="journal article" date="2015" name="Nat. Commun.">
        <title>Lucilia cuprina genome unlocks parasitic fly biology to underpin future interventions.</title>
        <authorList>
            <person name="Anstead C.A."/>
            <person name="Korhonen P.K."/>
            <person name="Young N.D."/>
            <person name="Hall R.S."/>
            <person name="Jex A.R."/>
            <person name="Murali S.C."/>
            <person name="Hughes D.S."/>
            <person name="Lee S.F."/>
            <person name="Perry T."/>
            <person name="Stroehlein A.J."/>
            <person name="Ansell B.R."/>
            <person name="Breugelmans B."/>
            <person name="Hofmann A."/>
            <person name="Qu J."/>
            <person name="Dugan S."/>
            <person name="Lee S.L."/>
            <person name="Chao H."/>
            <person name="Dinh H."/>
            <person name="Han Y."/>
            <person name="Doddapaneni H.V."/>
            <person name="Worley K.C."/>
            <person name="Muzny D.M."/>
            <person name="Ioannidis P."/>
            <person name="Waterhouse R.M."/>
            <person name="Zdobnov E.M."/>
            <person name="James P.J."/>
            <person name="Bagnall N.H."/>
            <person name="Kotze A.C."/>
            <person name="Gibbs R.A."/>
            <person name="Richards S."/>
            <person name="Batterham P."/>
            <person name="Gasser R.B."/>
        </authorList>
    </citation>
    <scope>NUCLEOTIDE SEQUENCE [LARGE SCALE GENOMIC DNA]</scope>
    <source>
        <strain evidence="4 5">LS</strain>
        <tissue evidence="4">Full body</tissue>
    </source>
</reference>
<sequence length="1908" mass="213655">MLVATNAQQTAQNSPKTTRSNTPIKMERRDSSSSYSSLEDLEHEGKKLNAVTSTPVVTSDATISCAVNSMTRSNQRTETDNNLHQRMQESDEANDYDEDESADEKSSQPRQQLHYKRRLSGRSLTDKTASVLLEYNADNPNSLRKKFRFNRFVLNNGDESGFVDTSNNSQMLNNSSSTLAAAATNLTNSNSVVKSNSSSETSSPPQSNGNSSPESGIGEREDMKYMCPICDAVSQTAHQFTNHIRCHNYASGHTENFTCRICSKVLSSASSLDRHVLVHTGERPFNCKYCHLTFTTNGNMHRHMRTHKQHQHTHHRRNSNGTKFNTNNNNYNNNTTTNPAVSKTTLSNGQLSEGVKLSTTTAADTTTSSTTVTSIAAPTSPVTAAATTATNTANAADNDCNQKATGANGKRLNGNANLESYESDGGCSSDSSAGHVSNNNNNNNDNQNNNNNNDLKINNNNYKRKHSEDHPHQDVVDAMESNHHDLLKRRLRLETNNNNSDTTNSPANTNEQNNDLITRITRESVVCPVCNESDFSDNMALDQHMDSKHPEIPAKCKNCDVLFRTHHQLNIHPCTADVKGSINLSVKQRRLSESSNHHNEEEDREETEDHLRQRHELFQHFKNAMAHSNSHSSHFNQDLTEDDIKSEPSAHDSKDLADIQSILNMTASSSNSNLLRNFEQSVNTPSSQYSYDRDEEEAQDAFTSEFRKMKLRGEFPCKLCPAVYPNLRALKGHNRVHLSEAGPAGPFRCNMCPYSICDKAALIRHMRTHNGDRPYECAVCNYAFTTKANCERHLRNRHAKTTREEVKRAIIYHPSEDSSCDDTNKKLHMFSSELDDDCDLMSYHQHQPKDRSTPVSHLKERLTLGESPSSKPVKIQVKNLEDLLDKSTASSGYHDSYDKRNVDTSQAPIDMSMDVLDLSKKPSAPQPPVQEEKIESSLPLLSLPKPDANLNTEVITNKVIPSEVDPKLDVTALDKQHQQLLLAQQQLLSDPNQLMQQLYRNLLFPQFPPFFMPNTFMNNNFTDFQKLAPILTRMMGGVAAATLPNNDLEKPSNLTPLNTNNSPSMPQMSPLLTEKSNPATMASMSSPKSLHSPNPNHVSMPRHMMAPAASSHSPNLPPTMLSNGPIKMVLKNGVFMPKQKQRRYRTERPFACEHCSARFTLRSNMERHVKQQHPQYYAQRQRSGHHVMRGRGASSAANMNNITHLQAAVAQAHYGSTPSSMSSHSPISEQVKCAILAQQLKARKDTDLLQQALAHGSNSVANSNMFSQQGPNLSNGQPPFFGFNPHHNHHLGQNGTPNGSMEDDEPKLIIDEDDEEEEEDEDDVEEIHDDQDEEEEQDLVINESEDKIETRHLPTTVEEVKLKADPPQESAKKVAESILEQAIKARTVSSFAKTTDSATVTSNNNTMKSMIAQAPAVGKFLKEVASSSFKDESQDLVSVSELVDNATNNSVSFNNYFRPSDVANHMEPSDEDGLVASSASESNNSGAEDTVSTEKPKKKSAYSLAPNRVHCPYCQRMFPWSSSLRRHILTHTGQKPFKCSHCPLLFTTKSNCDRHLLRKHGDVESAVSVYVPTEDVSEPIPLPKSVEEIERMQREREEEERKRKAEEQRERLEKEQMEKQKFEQEQQQKQAFLKHLAVAQFQQQFNQKTETNSVSSSELPYKCHLCESSFAERLQCLEHIKSLHAQEFALLLSKGAIENETDSAQMTSTEEDERQRSTEDGAKGGKYPDYSNRKVICAFCMRRFWSTEDLRRHMRTHSGERPFQCEICFRKFTLKHSMLRHMKKHNGLHINGSQSNNDNLANGNSGSDYSDDEQSPNTMPTPAMPLPSTSINALLMGSKFQELLSKANEWRNGNLNALREGKENNAEETNTPQTSDLIGNLLGISDQGILNKLMSSPDEAAKFLGVDK</sequence>
<feature type="compositionally biased region" description="Polar residues" evidence="2">
    <location>
        <begin position="1052"/>
        <end position="1067"/>
    </location>
</feature>
<feature type="region of interest" description="Disordered" evidence="2">
    <location>
        <begin position="309"/>
        <end position="352"/>
    </location>
</feature>
<dbReference type="FunFam" id="3.30.160.60:FF:000813">
    <property type="entry name" value="ras-responsive element-binding protein 1 isoform X1"/>
    <property type="match status" value="1"/>
</dbReference>
<evidence type="ECO:0000313" key="5">
    <source>
        <dbReference type="Proteomes" id="UP000037069"/>
    </source>
</evidence>
<feature type="compositionally biased region" description="Basic and acidic residues" evidence="2">
    <location>
        <begin position="590"/>
        <end position="610"/>
    </location>
</feature>
<feature type="region of interest" description="Disordered" evidence="2">
    <location>
        <begin position="1586"/>
        <end position="1619"/>
    </location>
</feature>
<dbReference type="GO" id="GO:0001228">
    <property type="term" value="F:DNA-binding transcription activator activity, RNA polymerase II-specific"/>
    <property type="evidence" value="ECO:0007669"/>
    <property type="project" value="TreeGrafter"/>
</dbReference>
<keyword evidence="5" id="KW-1185">Reference proteome</keyword>
<feature type="compositionally biased region" description="Low complexity" evidence="2">
    <location>
        <begin position="419"/>
        <end position="461"/>
    </location>
</feature>
<dbReference type="FunFam" id="3.30.160.60:FF:002095">
    <property type="entry name" value="ras-responsive element-binding protein 1"/>
    <property type="match status" value="1"/>
</dbReference>
<evidence type="ECO:0000256" key="1">
    <source>
        <dbReference type="PROSITE-ProRule" id="PRU00042"/>
    </source>
</evidence>
<keyword evidence="1" id="KW-0479">Metal-binding</keyword>
<feature type="compositionally biased region" description="Low complexity" evidence="2">
    <location>
        <begin position="495"/>
        <end position="510"/>
    </location>
</feature>
<feature type="compositionally biased region" description="Acidic residues" evidence="2">
    <location>
        <begin position="1301"/>
        <end position="1338"/>
    </location>
</feature>
<gene>
    <name evidence="4" type="ORF">FF38_02716</name>
</gene>
<feature type="domain" description="C2H2-type" evidence="3">
    <location>
        <begin position="285"/>
        <end position="312"/>
    </location>
</feature>
<dbReference type="STRING" id="7375.A0A0L0CKG1"/>
<organism evidence="4 5">
    <name type="scientific">Lucilia cuprina</name>
    <name type="common">Green bottle fly</name>
    <name type="synonym">Australian sheep blowfly</name>
    <dbReference type="NCBI Taxonomy" id="7375"/>
    <lineage>
        <taxon>Eukaryota</taxon>
        <taxon>Metazoa</taxon>
        <taxon>Ecdysozoa</taxon>
        <taxon>Arthropoda</taxon>
        <taxon>Hexapoda</taxon>
        <taxon>Insecta</taxon>
        <taxon>Pterygota</taxon>
        <taxon>Neoptera</taxon>
        <taxon>Endopterygota</taxon>
        <taxon>Diptera</taxon>
        <taxon>Brachycera</taxon>
        <taxon>Muscomorpha</taxon>
        <taxon>Oestroidea</taxon>
        <taxon>Calliphoridae</taxon>
        <taxon>Luciliinae</taxon>
        <taxon>Lucilia</taxon>
    </lineage>
</organism>
<feature type="region of interest" description="Disordered" evidence="2">
    <location>
        <begin position="1"/>
        <end position="47"/>
    </location>
</feature>
<dbReference type="PROSITE" id="PS50157">
    <property type="entry name" value="ZINC_FINGER_C2H2_2"/>
    <property type="match status" value="10"/>
</dbReference>
<feature type="region of interest" description="Disordered" evidence="2">
    <location>
        <begin position="190"/>
        <end position="218"/>
    </location>
</feature>
<dbReference type="GO" id="GO:0000978">
    <property type="term" value="F:RNA polymerase II cis-regulatory region sequence-specific DNA binding"/>
    <property type="evidence" value="ECO:0007669"/>
    <property type="project" value="TreeGrafter"/>
</dbReference>
<dbReference type="InterPro" id="IPR036236">
    <property type="entry name" value="Znf_C2H2_sf"/>
</dbReference>
<dbReference type="PROSITE" id="PS00028">
    <property type="entry name" value="ZINC_FINGER_C2H2_1"/>
    <property type="match status" value="11"/>
</dbReference>
<feature type="compositionally biased region" description="Polar residues" evidence="2">
    <location>
        <begin position="1074"/>
        <end position="1097"/>
    </location>
</feature>
<feature type="region of interest" description="Disordered" evidence="2">
    <location>
        <begin position="1282"/>
        <end position="1338"/>
    </location>
</feature>
<keyword evidence="1" id="KW-0862">Zinc</keyword>
<dbReference type="FunFam" id="3.30.160.60:FF:002512">
    <property type="entry name" value="Pebbled, isoform A"/>
    <property type="match status" value="1"/>
</dbReference>
<feature type="compositionally biased region" description="Polar residues" evidence="2">
    <location>
        <begin position="1"/>
        <end position="23"/>
    </location>
</feature>
<feature type="domain" description="C2H2-type" evidence="3">
    <location>
        <begin position="1661"/>
        <end position="1689"/>
    </location>
</feature>
<feature type="domain" description="C2H2-type" evidence="3">
    <location>
        <begin position="747"/>
        <end position="774"/>
    </location>
</feature>
<feature type="region of interest" description="Disordered" evidence="2">
    <location>
        <begin position="587"/>
        <end position="610"/>
    </location>
</feature>
<feature type="compositionally biased region" description="Low complexity" evidence="2">
    <location>
        <begin position="1476"/>
        <end position="1488"/>
    </location>
</feature>
<dbReference type="FunFam" id="3.30.160.60:FF:002383">
    <property type="entry name" value="Pebbled, isoform A"/>
    <property type="match status" value="1"/>
</dbReference>
<evidence type="ECO:0000256" key="2">
    <source>
        <dbReference type="SAM" id="MobiDB-lite"/>
    </source>
</evidence>
<feature type="domain" description="C2H2-type" evidence="3">
    <location>
        <begin position="715"/>
        <end position="742"/>
    </location>
</feature>
<dbReference type="GO" id="GO:0008270">
    <property type="term" value="F:zinc ion binding"/>
    <property type="evidence" value="ECO:0007669"/>
    <property type="project" value="UniProtKB-KW"/>
</dbReference>
<accession>A0A0L0CKG1</accession>
<feature type="compositionally biased region" description="Acidic residues" evidence="2">
    <location>
        <begin position="90"/>
        <end position="102"/>
    </location>
</feature>
<name>A0A0L0CKG1_LUCCU</name>
<dbReference type="Pfam" id="PF00096">
    <property type="entry name" value="zf-C2H2"/>
    <property type="match status" value="3"/>
</dbReference>
<dbReference type="SUPFAM" id="SSF57667">
    <property type="entry name" value="beta-beta-alpha zinc fingers"/>
    <property type="match status" value="6"/>
</dbReference>
<dbReference type="FunFam" id="3.30.160.60:FF:001782">
    <property type="entry name" value="Ras-responsive element-binding protein 1a"/>
    <property type="match status" value="1"/>
</dbReference>
<proteinExistence type="predicted"/>
<dbReference type="InterPro" id="IPR052795">
    <property type="entry name" value="RREB1"/>
</dbReference>
<feature type="compositionally biased region" description="Low complexity" evidence="2">
    <location>
        <begin position="190"/>
        <end position="216"/>
    </location>
</feature>
<dbReference type="InterPro" id="IPR013087">
    <property type="entry name" value="Znf_C2H2_type"/>
</dbReference>
<evidence type="ECO:0000313" key="4">
    <source>
        <dbReference type="EMBL" id="KNC32712.1"/>
    </source>
</evidence>
<feature type="region of interest" description="Disordered" evidence="2">
    <location>
        <begin position="491"/>
        <end position="512"/>
    </location>
</feature>
<dbReference type="EMBL" id="JRES01000290">
    <property type="protein sequence ID" value="KNC32712.1"/>
    <property type="molecule type" value="Genomic_DNA"/>
</dbReference>
<dbReference type="Gene3D" id="3.30.160.60">
    <property type="entry name" value="Classic Zinc Finger"/>
    <property type="match status" value="10"/>
</dbReference>
<feature type="compositionally biased region" description="Low complexity" evidence="2">
    <location>
        <begin position="319"/>
        <end position="338"/>
    </location>
</feature>
<feature type="domain" description="C2H2-type" evidence="3">
    <location>
        <begin position="1735"/>
        <end position="1762"/>
    </location>
</feature>
<dbReference type="FunFam" id="3.30.160.60:FF:000682">
    <property type="entry name" value="ras-responsive element-binding protein 1 isoform X1"/>
    <property type="match status" value="1"/>
</dbReference>
<evidence type="ECO:0000259" key="3">
    <source>
        <dbReference type="PROSITE" id="PS50157"/>
    </source>
</evidence>
<dbReference type="OMA" id="QSVNTPC"/>
<dbReference type="FunFam" id="3.30.160.60:FF:001788">
    <property type="entry name" value="ras-responsive element-binding protein 1"/>
    <property type="match status" value="1"/>
</dbReference>
<feature type="compositionally biased region" description="Basic residues" evidence="2">
    <location>
        <begin position="309"/>
        <end position="318"/>
    </location>
</feature>
<feature type="region of interest" description="Disordered" evidence="2">
    <location>
        <begin position="404"/>
        <end position="470"/>
    </location>
</feature>
<feature type="compositionally biased region" description="Basic and acidic residues" evidence="2">
    <location>
        <begin position="75"/>
        <end position="89"/>
    </location>
</feature>
<feature type="region of interest" description="Disordered" evidence="2">
    <location>
        <begin position="68"/>
        <end position="121"/>
    </location>
</feature>
<feature type="domain" description="C2H2-type" evidence="3">
    <location>
        <begin position="1509"/>
        <end position="1536"/>
    </location>
</feature>
<dbReference type="PANTHER" id="PTHR46451">
    <property type="entry name" value="RAS-RESPONSIVE ELEMENT-BINDING PROTEIN 1"/>
    <property type="match status" value="1"/>
</dbReference>
<comment type="caution">
    <text evidence="4">The sequence shown here is derived from an EMBL/GenBank/DDBJ whole genome shotgun (WGS) entry which is preliminary data.</text>
</comment>
<feature type="compositionally biased region" description="Basic and acidic residues" evidence="2">
    <location>
        <begin position="1713"/>
        <end position="1723"/>
    </location>
</feature>
<dbReference type="Proteomes" id="UP000037069">
    <property type="component" value="Unassembled WGS sequence"/>
</dbReference>
<feature type="region of interest" description="Disordered" evidence="2">
    <location>
        <begin position="1044"/>
        <end position="1098"/>
    </location>
</feature>
<feature type="domain" description="C2H2-type" evidence="3">
    <location>
        <begin position="775"/>
        <end position="803"/>
    </location>
</feature>
<dbReference type="PANTHER" id="PTHR46451:SF1">
    <property type="entry name" value="RAS-RESPONSIVE ELEMENT-BINDING PROTEIN 1"/>
    <property type="match status" value="1"/>
</dbReference>
<dbReference type="SMART" id="SM00355">
    <property type="entry name" value="ZnF_C2H2"/>
    <property type="match status" value="13"/>
</dbReference>
<feature type="compositionally biased region" description="Polar residues" evidence="2">
    <location>
        <begin position="339"/>
        <end position="351"/>
    </location>
</feature>
<feature type="compositionally biased region" description="Polar residues" evidence="2">
    <location>
        <begin position="1791"/>
        <end position="1808"/>
    </location>
</feature>
<feature type="domain" description="C2H2-type" evidence="3">
    <location>
        <begin position="1763"/>
        <end position="1790"/>
    </location>
</feature>
<feature type="region of interest" description="Disordered" evidence="2">
    <location>
        <begin position="1701"/>
        <end position="1726"/>
    </location>
</feature>
<dbReference type="OrthoDB" id="6077919at2759"/>
<feature type="region of interest" description="Disordered" evidence="2">
    <location>
        <begin position="1462"/>
        <end position="1501"/>
    </location>
</feature>
<keyword evidence="1" id="KW-0863">Zinc-finger</keyword>
<feature type="region of interest" description="Disordered" evidence="2">
    <location>
        <begin position="888"/>
        <end position="907"/>
    </location>
</feature>
<feature type="domain" description="C2H2-type" evidence="3">
    <location>
        <begin position="1150"/>
        <end position="1173"/>
    </location>
</feature>
<feature type="domain" description="C2H2-type" evidence="3">
    <location>
        <begin position="257"/>
        <end position="284"/>
    </location>
</feature>